<dbReference type="InterPro" id="IPR035445">
    <property type="entry name" value="GYF-like_dom_sf"/>
</dbReference>
<evidence type="ECO:0000313" key="5">
    <source>
        <dbReference type="Proteomes" id="UP000510647"/>
    </source>
</evidence>
<dbReference type="InterPro" id="IPR051640">
    <property type="entry name" value="GRB10-interact_GYF"/>
</dbReference>
<dbReference type="AlphaFoldDB" id="A0A7H9HUV8"/>
<feature type="coiled-coil region" evidence="1">
    <location>
        <begin position="400"/>
        <end position="440"/>
    </location>
</feature>
<feature type="compositionally biased region" description="Low complexity" evidence="2">
    <location>
        <begin position="465"/>
        <end position="476"/>
    </location>
</feature>
<dbReference type="SUPFAM" id="SSF55277">
    <property type="entry name" value="GYF domain"/>
    <property type="match status" value="1"/>
</dbReference>
<dbReference type="EMBL" id="CP059272">
    <property type="protein sequence ID" value="QLQ81524.1"/>
    <property type="molecule type" value="Genomic_DNA"/>
</dbReference>
<dbReference type="GO" id="GO:0005829">
    <property type="term" value="C:cytosol"/>
    <property type="evidence" value="ECO:0007669"/>
    <property type="project" value="TreeGrafter"/>
</dbReference>
<gene>
    <name evidence="4" type="ORF">HG537_0F02850</name>
</gene>
<reference evidence="4 5" key="1">
    <citation type="submission" date="2020-06" db="EMBL/GenBank/DDBJ databases">
        <title>The yeast mating-type switching endonuclease HO is a domesticated member of an unorthodox homing genetic element family.</title>
        <authorList>
            <person name="Coughlan A.Y."/>
            <person name="Lombardi L."/>
            <person name="Braun-Galleani S."/>
            <person name="Martos A.R."/>
            <person name="Galeote V."/>
            <person name="Bigey F."/>
            <person name="Dequin S."/>
            <person name="Byrne K.P."/>
            <person name="Wolfe K.H."/>
        </authorList>
    </citation>
    <scope>NUCLEOTIDE SEQUENCE [LARGE SCALE GENOMIC DNA]</scope>
    <source>
        <strain evidence="4 5">CBS2947</strain>
    </source>
</reference>
<keyword evidence="5" id="KW-1185">Reference proteome</keyword>
<dbReference type="PROSITE" id="PS50829">
    <property type="entry name" value="GYF"/>
    <property type="match status" value="1"/>
</dbReference>
<protein>
    <recommendedName>
        <fullName evidence="3">GYF domain-containing protein</fullName>
    </recommendedName>
</protein>
<feature type="compositionally biased region" description="Basic residues" evidence="2">
    <location>
        <begin position="337"/>
        <end position="348"/>
    </location>
</feature>
<keyword evidence="1" id="KW-0175">Coiled coil</keyword>
<dbReference type="PANTHER" id="PTHR14445">
    <property type="entry name" value="GRB10 INTERACTING GYF PROTEIN"/>
    <property type="match status" value="1"/>
</dbReference>
<proteinExistence type="predicted"/>
<evidence type="ECO:0000313" key="4">
    <source>
        <dbReference type="EMBL" id="QLQ81524.1"/>
    </source>
</evidence>
<sequence length="700" mass="77362">MNYQTTYQDGLNGMDYQFQNLGIHGSGSGTPLPGQNTLLDTIGTQGPHQQFGWNGLGGDVGLNESGPSSPYPSMMGGTAKVAGPLHQMGMVHGRGAFPAVLESQWRYVDTQGQIQGPFGSNSMSQWYVSGYFQQSLQVARVGTSFEPFGINDSFITLGELIAKVNDFQDPFFAFDRVVASMNGAPVAGAGVASTPGVDASLLRAQNVVEQVPVARVESTDFTHEQILGLEDSDGGRYREVVVQIPVSKNNLEKLEPEVNIDTTVPSGQTEVMPEPAVERNVEQEEVAEPSSSASIEAVKSEDPELKRQRKAEEMAKKLLEEQQRLEEEQKRKEELRKLKKQQKQKAKAQKSDVKTENSGSTETAQVETGTEISTSQTPMAPWAKKAGIIETPKISIPELQRREEQELAKREQERQRLEKAAALKLQEQVLKEEKAQKEMKSVLTWANKPAPPPVTVDLKLAPSKTATTANKKANSTVKDDTPDEFNDPSFLKEQAKLWENAQREKARRQTTSTTSAMHSDNDWITITSKSNHTNNNNNQQKVVNQPKSYINPDKLRAVGGTTNKQIGSSTSIPSLKAKYNSPVAYPGNNSISVRQDFLRWCKSQMKLNPSVEANSVLEVLLSLPAGPEAKEIIADTIYSNSSTMDGRRFATEFVKRRVECEKLVKDPLTWSEALALPEGNDDDWEFQVVSKKKGRKHRSD</sequence>
<accession>A0A7H9HUV8</accession>
<feature type="compositionally biased region" description="Basic and acidic residues" evidence="2">
    <location>
        <begin position="298"/>
        <end position="309"/>
    </location>
</feature>
<feature type="region of interest" description="Disordered" evidence="2">
    <location>
        <begin position="328"/>
        <end position="397"/>
    </location>
</feature>
<dbReference type="Gene3D" id="3.30.1490.40">
    <property type="match status" value="1"/>
</dbReference>
<evidence type="ECO:0000256" key="2">
    <source>
        <dbReference type="SAM" id="MobiDB-lite"/>
    </source>
</evidence>
<name>A0A7H9HUV8_9SACH</name>
<feature type="domain" description="GYF" evidence="3">
    <location>
        <begin position="102"/>
        <end position="158"/>
    </location>
</feature>
<dbReference type="InterPro" id="IPR003169">
    <property type="entry name" value="GYF"/>
</dbReference>
<dbReference type="Proteomes" id="UP000510647">
    <property type="component" value="Chromosome 6"/>
</dbReference>
<dbReference type="SMART" id="SM00444">
    <property type="entry name" value="GYF"/>
    <property type="match status" value="1"/>
</dbReference>
<dbReference type="OrthoDB" id="48509at2759"/>
<dbReference type="Pfam" id="PF02213">
    <property type="entry name" value="GYF"/>
    <property type="match status" value="1"/>
</dbReference>
<feature type="region of interest" description="Disordered" evidence="2">
    <location>
        <begin position="465"/>
        <end position="488"/>
    </location>
</feature>
<organism evidence="4 5">
    <name type="scientific">Torulaspora globosa</name>
    <dbReference type="NCBI Taxonomy" id="48254"/>
    <lineage>
        <taxon>Eukaryota</taxon>
        <taxon>Fungi</taxon>
        <taxon>Dikarya</taxon>
        <taxon>Ascomycota</taxon>
        <taxon>Saccharomycotina</taxon>
        <taxon>Saccharomycetes</taxon>
        <taxon>Saccharomycetales</taxon>
        <taxon>Saccharomycetaceae</taxon>
        <taxon>Torulaspora</taxon>
    </lineage>
</organism>
<dbReference type="PANTHER" id="PTHR14445:SF36">
    <property type="entry name" value="FI03272P-RELATED"/>
    <property type="match status" value="1"/>
</dbReference>
<evidence type="ECO:0000259" key="3">
    <source>
        <dbReference type="PROSITE" id="PS50829"/>
    </source>
</evidence>
<evidence type="ECO:0000256" key="1">
    <source>
        <dbReference type="SAM" id="Coils"/>
    </source>
</evidence>
<dbReference type="CDD" id="cd00072">
    <property type="entry name" value="GYF"/>
    <property type="match status" value="1"/>
</dbReference>
<feature type="compositionally biased region" description="Polar residues" evidence="2">
    <location>
        <begin position="356"/>
        <end position="378"/>
    </location>
</feature>
<feature type="region of interest" description="Disordered" evidence="2">
    <location>
        <begin position="263"/>
        <end position="309"/>
    </location>
</feature>